<dbReference type="GeneID" id="68110837"/>
<dbReference type="VEuPathDB" id="AmoebaDB:NF0124730"/>
<dbReference type="InterPro" id="IPR036282">
    <property type="entry name" value="Glutathione-S-Trfase_C_sf"/>
</dbReference>
<gene>
    <name evidence="1" type="ORF">FDP41_003619</name>
</gene>
<proteinExistence type="predicted"/>
<name>A0A6A5BKU6_NAEFO</name>
<dbReference type="GO" id="GO:0016034">
    <property type="term" value="F:maleylacetoacetate isomerase activity"/>
    <property type="evidence" value="ECO:0007669"/>
    <property type="project" value="TreeGrafter"/>
</dbReference>
<dbReference type="Proteomes" id="UP000444721">
    <property type="component" value="Unassembled WGS sequence"/>
</dbReference>
<dbReference type="GO" id="GO:0006559">
    <property type="term" value="P:L-phenylalanine catabolic process"/>
    <property type="evidence" value="ECO:0007669"/>
    <property type="project" value="TreeGrafter"/>
</dbReference>
<comment type="caution">
    <text evidence="1">The sequence shown here is derived from an EMBL/GenBank/DDBJ whole genome shotgun (WGS) entry which is preliminary data.</text>
</comment>
<evidence type="ECO:0000313" key="1">
    <source>
        <dbReference type="EMBL" id="KAF0977627.1"/>
    </source>
</evidence>
<dbReference type="GO" id="GO:0006749">
    <property type="term" value="P:glutathione metabolic process"/>
    <property type="evidence" value="ECO:0007669"/>
    <property type="project" value="TreeGrafter"/>
</dbReference>
<organism evidence="1 2">
    <name type="scientific">Naegleria fowleri</name>
    <name type="common">Brain eating amoeba</name>
    <dbReference type="NCBI Taxonomy" id="5763"/>
    <lineage>
        <taxon>Eukaryota</taxon>
        <taxon>Discoba</taxon>
        <taxon>Heterolobosea</taxon>
        <taxon>Tetramitia</taxon>
        <taxon>Eutetramitia</taxon>
        <taxon>Vahlkampfiidae</taxon>
        <taxon>Naegleria</taxon>
    </lineage>
</organism>
<dbReference type="VEuPathDB" id="AmoebaDB:NfTy_070110"/>
<dbReference type="EMBL" id="VFQX01000034">
    <property type="protein sequence ID" value="KAF0977627.1"/>
    <property type="molecule type" value="Genomic_DNA"/>
</dbReference>
<dbReference type="SUPFAM" id="SSF47616">
    <property type="entry name" value="GST C-terminal domain-like"/>
    <property type="match status" value="1"/>
</dbReference>
<protein>
    <submittedName>
        <fullName evidence="1">Uncharacterized protein</fullName>
    </submittedName>
</protein>
<dbReference type="PANTHER" id="PTHR42673">
    <property type="entry name" value="MALEYLACETOACETATE ISOMERASE"/>
    <property type="match status" value="1"/>
</dbReference>
<reference evidence="1 2" key="1">
    <citation type="journal article" date="2019" name="Sci. Rep.">
        <title>Nanopore sequencing improves the draft genome of the human pathogenic amoeba Naegleria fowleri.</title>
        <authorList>
            <person name="Liechti N."/>
            <person name="Schurch N."/>
            <person name="Bruggmann R."/>
            <person name="Wittwer M."/>
        </authorList>
    </citation>
    <scope>NUCLEOTIDE SEQUENCE [LARGE SCALE GENOMIC DNA]</scope>
    <source>
        <strain evidence="1 2">ATCC 30894</strain>
    </source>
</reference>
<dbReference type="Gene3D" id="3.40.30.10">
    <property type="entry name" value="Glutaredoxin"/>
    <property type="match status" value="1"/>
</dbReference>
<dbReference type="RefSeq" id="XP_044562340.1">
    <property type="nucleotide sequence ID" value="XM_044706943.1"/>
</dbReference>
<sequence length="274" mass="31852">MMMNNHNNNNNISDQSNLNSIDQHQLYQKFKKNHLVHVDLFAKANEESSYSTINPMKQVPSLLIQPIHEHEEEEGASQYMPSNAMTLTQSLPIVEFLDHLVQLIHEKTSKMEESQASSNVQMCSLKNPCMNNNYLIPKHDLFLEFKTRQLSEIINAGIQPMQNIQLLRMLPKELRGEQNKKWIGEWHRKGLRHIEFLLKEQYESIHIVKELVNSGTTLYSIREYGKLTLADLCLVPSVEASIERTDIHVEEEFPFSFAIYNSLKNLDVFTQTRS</sequence>
<dbReference type="AlphaFoldDB" id="A0A6A5BKU6"/>
<evidence type="ECO:0000313" key="2">
    <source>
        <dbReference type="Proteomes" id="UP000444721"/>
    </source>
</evidence>
<dbReference type="GO" id="GO:0004364">
    <property type="term" value="F:glutathione transferase activity"/>
    <property type="evidence" value="ECO:0007669"/>
    <property type="project" value="TreeGrafter"/>
</dbReference>
<dbReference type="OrthoDB" id="202840at2759"/>
<dbReference type="Gene3D" id="1.20.1050.10">
    <property type="match status" value="1"/>
</dbReference>
<keyword evidence="2" id="KW-1185">Reference proteome</keyword>
<dbReference type="VEuPathDB" id="AmoebaDB:FDP41_003619"/>
<dbReference type="PANTHER" id="PTHR42673:SF4">
    <property type="entry name" value="MALEYLACETOACETATE ISOMERASE"/>
    <property type="match status" value="1"/>
</dbReference>
<accession>A0A6A5BKU6</accession>